<dbReference type="AlphaFoldDB" id="A0A133UG37"/>
<organism evidence="1 2">
    <name type="scientific">candidate division MSBL1 archaeon SCGC-AAA259E22</name>
    <dbReference type="NCBI Taxonomy" id="1698265"/>
    <lineage>
        <taxon>Archaea</taxon>
        <taxon>Methanobacteriati</taxon>
        <taxon>Methanobacteriota</taxon>
        <taxon>candidate division MSBL1</taxon>
    </lineage>
</organism>
<sequence>MGWRKFDASIVWYRRRPEITCASPMENSFIPIKVRFYDIFSPKMEAFSKLQTLETLGTSRLSFLFQEGGVYELCCGDLQF</sequence>
<proteinExistence type="predicted"/>
<evidence type="ECO:0000313" key="1">
    <source>
        <dbReference type="EMBL" id="KXA93076.1"/>
    </source>
</evidence>
<dbReference type="Proteomes" id="UP000070657">
    <property type="component" value="Unassembled WGS sequence"/>
</dbReference>
<dbReference type="EMBL" id="LHXP01000030">
    <property type="protein sequence ID" value="KXA93076.1"/>
    <property type="molecule type" value="Genomic_DNA"/>
</dbReference>
<keyword evidence="2" id="KW-1185">Reference proteome</keyword>
<accession>A0A133UG37</accession>
<evidence type="ECO:0000313" key="2">
    <source>
        <dbReference type="Proteomes" id="UP000070657"/>
    </source>
</evidence>
<gene>
    <name evidence="1" type="ORF">AKJ66_02880</name>
</gene>
<reference evidence="1 2" key="1">
    <citation type="journal article" date="2016" name="Sci. Rep.">
        <title>Metabolic traits of an uncultured archaeal lineage -MSBL1- from brine pools of the Red Sea.</title>
        <authorList>
            <person name="Mwirichia R."/>
            <person name="Alam I."/>
            <person name="Rashid M."/>
            <person name="Vinu M."/>
            <person name="Ba-Alawi W."/>
            <person name="Anthony Kamau A."/>
            <person name="Kamanda Ngugi D."/>
            <person name="Goker M."/>
            <person name="Klenk H.P."/>
            <person name="Bajic V."/>
            <person name="Stingl U."/>
        </authorList>
    </citation>
    <scope>NUCLEOTIDE SEQUENCE [LARGE SCALE GENOMIC DNA]</scope>
    <source>
        <strain evidence="1">SCGC-AAA259E22</strain>
    </source>
</reference>
<protein>
    <submittedName>
        <fullName evidence="1">Uncharacterized protein</fullName>
    </submittedName>
</protein>
<comment type="caution">
    <text evidence="1">The sequence shown here is derived from an EMBL/GenBank/DDBJ whole genome shotgun (WGS) entry which is preliminary data.</text>
</comment>
<name>A0A133UG37_9EURY</name>